<keyword evidence="2" id="KW-0012">Acyltransferase</keyword>
<keyword evidence="1" id="KW-0808">Transferase</keyword>
<protein>
    <recommendedName>
        <fullName evidence="4">N-acetyltransferase domain-containing protein</fullName>
    </recommendedName>
</protein>
<evidence type="ECO:0000313" key="6">
    <source>
        <dbReference type="Proteomes" id="UP001583177"/>
    </source>
</evidence>
<evidence type="ECO:0000256" key="1">
    <source>
        <dbReference type="ARBA" id="ARBA00022679"/>
    </source>
</evidence>
<evidence type="ECO:0000256" key="3">
    <source>
        <dbReference type="ARBA" id="ARBA00038502"/>
    </source>
</evidence>
<dbReference type="Gene3D" id="3.40.630.30">
    <property type="match status" value="1"/>
</dbReference>
<dbReference type="SUPFAM" id="SSF55729">
    <property type="entry name" value="Acyl-CoA N-acyltransferases (Nat)"/>
    <property type="match status" value="1"/>
</dbReference>
<evidence type="ECO:0000256" key="2">
    <source>
        <dbReference type="ARBA" id="ARBA00023315"/>
    </source>
</evidence>
<evidence type="ECO:0000313" key="5">
    <source>
        <dbReference type="EMBL" id="KAL1872068.1"/>
    </source>
</evidence>
<reference evidence="5 6" key="1">
    <citation type="journal article" date="2024" name="IMA Fungus">
        <title>IMA Genome - F19 : A genome assembly and annotation guide to empower mycologists, including annotated draft genome sequences of Ceratocystis pirilliformis, Diaporthe australafricana, Fusarium ophioides, Paecilomyces lecythidis, and Sporothrix stenoceras.</title>
        <authorList>
            <person name="Aylward J."/>
            <person name="Wilson A.M."/>
            <person name="Visagie C.M."/>
            <person name="Spraker J."/>
            <person name="Barnes I."/>
            <person name="Buitendag C."/>
            <person name="Ceriani C."/>
            <person name="Del Mar Angel L."/>
            <person name="du Plessis D."/>
            <person name="Fuchs T."/>
            <person name="Gasser K."/>
            <person name="Kramer D."/>
            <person name="Li W."/>
            <person name="Munsamy K."/>
            <person name="Piso A."/>
            <person name="Price J.L."/>
            <person name="Sonnekus B."/>
            <person name="Thomas C."/>
            <person name="van der Nest A."/>
            <person name="van Dijk A."/>
            <person name="van Heerden A."/>
            <person name="van Vuuren N."/>
            <person name="Yilmaz N."/>
            <person name="Duong T.A."/>
            <person name="van der Merwe N.A."/>
            <person name="Wingfield M.J."/>
            <person name="Wingfield B.D."/>
        </authorList>
    </citation>
    <scope>NUCLEOTIDE SEQUENCE [LARGE SCALE GENOMIC DNA]</scope>
    <source>
        <strain evidence="5 6">CMW 18300</strain>
    </source>
</reference>
<dbReference type="InterPro" id="IPR000182">
    <property type="entry name" value="GNAT_dom"/>
</dbReference>
<proteinExistence type="inferred from homology"/>
<comment type="caution">
    <text evidence="5">The sequence shown here is derived from an EMBL/GenBank/DDBJ whole genome shotgun (WGS) entry which is preliminary data.</text>
</comment>
<keyword evidence="6" id="KW-1185">Reference proteome</keyword>
<evidence type="ECO:0000259" key="4">
    <source>
        <dbReference type="PROSITE" id="PS51186"/>
    </source>
</evidence>
<dbReference type="Pfam" id="PF13302">
    <property type="entry name" value="Acetyltransf_3"/>
    <property type="match status" value="1"/>
</dbReference>
<dbReference type="PANTHER" id="PTHR43792">
    <property type="entry name" value="GNAT FAMILY, PUTATIVE (AFU_ORTHOLOGUE AFUA_3G00765)-RELATED-RELATED"/>
    <property type="match status" value="1"/>
</dbReference>
<organism evidence="5 6">
    <name type="scientific">Diaporthe australafricana</name>
    <dbReference type="NCBI Taxonomy" id="127596"/>
    <lineage>
        <taxon>Eukaryota</taxon>
        <taxon>Fungi</taxon>
        <taxon>Dikarya</taxon>
        <taxon>Ascomycota</taxon>
        <taxon>Pezizomycotina</taxon>
        <taxon>Sordariomycetes</taxon>
        <taxon>Sordariomycetidae</taxon>
        <taxon>Diaporthales</taxon>
        <taxon>Diaporthaceae</taxon>
        <taxon>Diaporthe</taxon>
    </lineage>
</organism>
<feature type="domain" description="N-acetyltransferase" evidence="4">
    <location>
        <begin position="46"/>
        <end position="198"/>
    </location>
</feature>
<dbReference type="InterPro" id="IPR016181">
    <property type="entry name" value="Acyl_CoA_acyltransferase"/>
</dbReference>
<accession>A0ABR3X8X8</accession>
<dbReference type="PANTHER" id="PTHR43792:SF8">
    <property type="entry name" value="[RIBOSOMAL PROTEIN US5]-ALANINE N-ACETYLTRANSFERASE"/>
    <property type="match status" value="1"/>
</dbReference>
<dbReference type="PROSITE" id="PS51186">
    <property type="entry name" value="GNAT"/>
    <property type="match status" value="1"/>
</dbReference>
<dbReference type="Proteomes" id="UP001583177">
    <property type="component" value="Unassembled WGS sequence"/>
</dbReference>
<gene>
    <name evidence="5" type="ORF">Daus18300_004437</name>
</gene>
<name>A0ABR3X8X8_9PEZI</name>
<comment type="similarity">
    <text evidence="3">Belongs to the acetyltransferase family. RimJ subfamily.</text>
</comment>
<dbReference type="EMBL" id="JAWRVE010000030">
    <property type="protein sequence ID" value="KAL1872068.1"/>
    <property type="molecule type" value="Genomic_DNA"/>
</dbReference>
<sequence>MASPAAHAPSIPSLPTTPILTLTKTLVRPYHLPSDAAPSAKQGNDPEIARWMRNTFPHPYELRDAEHFIPTIALVDKSASPLRPEGILLNYAVCRSSDGAFVGGIGLKPLGDIEARTAEIGYWLGREHWGRGYAGEVAAAFTAWAFATFPDLNRVEARVFEGNSASEAVLKKVGYQFEGVRRKAIWKNGEYLDMRNFSMLRDECPGLEGVVL</sequence>
<dbReference type="InterPro" id="IPR051531">
    <property type="entry name" value="N-acetyltransferase"/>
</dbReference>